<name>A0A917S6W8_9BACL</name>
<feature type="transmembrane region" description="Helical" evidence="1">
    <location>
        <begin position="248"/>
        <end position="267"/>
    </location>
</feature>
<organism evidence="2 3">
    <name type="scientific">Sporolactobacillus putidus</name>
    <dbReference type="NCBI Taxonomy" id="492735"/>
    <lineage>
        <taxon>Bacteria</taxon>
        <taxon>Bacillati</taxon>
        <taxon>Bacillota</taxon>
        <taxon>Bacilli</taxon>
        <taxon>Bacillales</taxon>
        <taxon>Sporolactobacillaceae</taxon>
        <taxon>Sporolactobacillus</taxon>
    </lineage>
</organism>
<keyword evidence="1" id="KW-0472">Membrane</keyword>
<feature type="transmembrane region" description="Helical" evidence="1">
    <location>
        <begin position="302"/>
        <end position="323"/>
    </location>
</feature>
<feature type="transmembrane region" description="Helical" evidence="1">
    <location>
        <begin position="223"/>
        <end position="242"/>
    </location>
</feature>
<reference evidence="2" key="2">
    <citation type="submission" date="2020-09" db="EMBL/GenBank/DDBJ databases">
        <authorList>
            <person name="Sun Q."/>
            <person name="Ohkuma M."/>
        </authorList>
    </citation>
    <scope>NUCLEOTIDE SEQUENCE</scope>
    <source>
        <strain evidence="2">JCM 15325</strain>
    </source>
</reference>
<keyword evidence="3" id="KW-1185">Reference proteome</keyword>
<feature type="transmembrane region" description="Helical" evidence="1">
    <location>
        <begin position="58"/>
        <end position="81"/>
    </location>
</feature>
<evidence type="ECO:0000313" key="3">
    <source>
        <dbReference type="Proteomes" id="UP000654670"/>
    </source>
</evidence>
<accession>A0A917S6W8</accession>
<keyword evidence="1" id="KW-1133">Transmembrane helix</keyword>
<evidence type="ECO:0000256" key="1">
    <source>
        <dbReference type="SAM" id="Phobius"/>
    </source>
</evidence>
<feature type="transmembrane region" description="Helical" evidence="1">
    <location>
        <begin position="177"/>
        <end position="202"/>
    </location>
</feature>
<keyword evidence="1" id="KW-0812">Transmembrane</keyword>
<feature type="transmembrane region" description="Helical" evidence="1">
    <location>
        <begin position="279"/>
        <end position="296"/>
    </location>
</feature>
<gene>
    <name evidence="2" type="ORF">GCM10007968_23790</name>
</gene>
<sequence length="330" mass="37727">MFAFLSEITWMTLLTANLFQVSERWVFLSLLFLVYVYAVAGGFSAIRKVSRLLNVFTFFIVVCLLLYAYLTNGIFSIYHRWTMQQARFDPDLFSGFGTQSLWLFVMISVYFGYLLTNLSLWHISFSMKENRIRTIYRCAVFCFASLIVTLMMIAVFARTTDHGHLSTLISVLNALSHFAPFFAYFLIASLLSIGLISAIVSLKSIMDAFLLIHQDRQNENHRFFKKVYAGSLLLLIVLFAVVRPSMGLLFTSIKLFSLLCIASIPSFSQVMLSRKKISGFGLLPVLSGFLTGLYLFSTPWPILIDLCWSLMISASLQFFIWICQVSLQRE</sequence>
<feature type="transmembrane region" description="Helical" evidence="1">
    <location>
        <begin position="101"/>
        <end position="123"/>
    </location>
</feature>
<reference evidence="2" key="1">
    <citation type="journal article" date="2014" name="Int. J. Syst. Evol. Microbiol.">
        <title>Complete genome sequence of Corynebacterium casei LMG S-19264T (=DSM 44701T), isolated from a smear-ripened cheese.</title>
        <authorList>
            <consortium name="US DOE Joint Genome Institute (JGI-PGF)"/>
            <person name="Walter F."/>
            <person name="Albersmeier A."/>
            <person name="Kalinowski J."/>
            <person name="Ruckert C."/>
        </authorList>
    </citation>
    <scope>NUCLEOTIDE SEQUENCE</scope>
    <source>
        <strain evidence="2">JCM 15325</strain>
    </source>
</reference>
<feature type="transmembrane region" description="Helical" evidence="1">
    <location>
        <begin position="135"/>
        <end position="157"/>
    </location>
</feature>
<dbReference type="EMBL" id="BMOK01000010">
    <property type="protein sequence ID" value="GGL59065.1"/>
    <property type="molecule type" value="Genomic_DNA"/>
</dbReference>
<dbReference type="AlphaFoldDB" id="A0A917S6W8"/>
<proteinExistence type="predicted"/>
<comment type="caution">
    <text evidence="2">The sequence shown here is derived from an EMBL/GenBank/DDBJ whole genome shotgun (WGS) entry which is preliminary data.</text>
</comment>
<dbReference type="Proteomes" id="UP000654670">
    <property type="component" value="Unassembled WGS sequence"/>
</dbReference>
<evidence type="ECO:0000313" key="2">
    <source>
        <dbReference type="EMBL" id="GGL59065.1"/>
    </source>
</evidence>
<feature type="transmembrane region" description="Helical" evidence="1">
    <location>
        <begin position="25"/>
        <end position="46"/>
    </location>
</feature>
<protein>
    <submittedName>
        <fullName evidence="2">Uncharacterized protein</fullName>
    </submittedName>
</protein>